<evidence type="ECO:0000313" key="3">
    <source>
        <dbReference type="Proteomes" id="UP000663828"/>
    </source>
</evidence>
<comment type="caution">
    <text evidence="2">The sequence shown here is derived from an EMBL/GenBank/DDBJ whole genome shotgun (WGS) entry which is preliminary data.</text>
</comment>
<feature type="compositionally biased region" description="Polar residues" evidence="1">
    <location>
        <begin position="405"/>
        <end position="431"/>
    </location>
</feature>
<proteinExistence type="predicted"/>
<dbReference type="EMBL" id="CAJNOR010000063">
    <property type="protein sequence ID" value="CAF0780570.1"/>
    <property type="molecule type" value="Genomic_DNA"/>
</dbReference>
<feature type="compositionally biased region" description="Low complexity" evidence="1">
    <location>
        <begin position="608"/>
        <end position="622"/>
    </location>
</feature>
<feature type="region of interest" description="Disordered" evidence="1">
    <location>
        <begin position="401"/>
        <end position="463"/>
    </location>
</feature>
<dbReference type="Proteomes" id="UP000663828">
    <property type="component" value="Unassembled WGS sequence"/>
</dbReference>
<feature type="compositionally biased region" description="Polar residues" evidence="1">
    <location>
        <begin position="439"/>
        <end position="449"/>
    </location>
</feature>
<feature type="region of interest" description="Disordered" evidence="1">
    <location>
        <begin position="1066"/>
        <end position="1093"/>
    </location>
</feature>
<protein>
    <submittedName>
        <fullName evidence="2">Uncharacterized protein</fullName>
    </submittedName>
</protein>
<accession>A0A813RHV7</accession>
<feature type="compositionally biased region" description="Polar residues" evidence="1">
    <location>
        <begin position="799"/>
        <end position="819"/>
    </location>
</feature>
<evidence type="ECO:0000256" key="1">
    <source>
        <dbReference type="SAM" id="MobiDB-lite"/>
    </source>
</evidence>
<keyword evidence="3" id="KW-1185">Reference proteome</keyword>
<feature type="compositionally biased region" description="Basic residues" evidence="1">
    <location>
        <begin position="1401"/>
        <end position="1414"/>
    </location>
</feature>
<feature type="compositionally biased region" description="Basic and acidic residues" evidence="1">
    <location>
        <begin position="743"/>
        <end position="768"/>
    </location>
</feature>
<feature type="region of interest" description="Disordered" evidence="1">
    <location>
        <begin position="1572"/>
        <end position="1598"/>
    </location>
</feature>
<name>A0A813RHV7_ADIRI</name>
<gene>
    <name evidence="2" type="ORF">XAT740_LOCUS1947</name>
</gene>
<feature type="compositionally biased region" description="Polar residues" evidence="1">
    <location>
        <begin position="644"/>
        <end position="654"/>
    </location>
</feature>
<feature type="compositionally biased region" description="Polar residues" evidence="1">
    <location>
        <begin position="1583"/>
        <end position="1598"/>
    </location>
</feature>
<sequence length="1709" mass="195741">MNNHHNNRSSQNERSNTAPTFHPVFSFSSLYNRQYYQSSVSFQRLLTSSNRAVVDLAEPLSLFDEIEVSKHRRSLNVSPIPSQSDRLPLLNNVHQNRAEGFRQQLLIDIQHSIHDIEEDLTSLERQSLTSDLSSLRKPNNYNNSLAPRTRLPPIFRTVHEQMQLLEDNDRALFSRQSTVDEPLSNIPLPNYVVHNKSPSGIDIEHFLDDSENIYPKPTFDEFEEEEAILQESIDTDQYLHDLTVPSHNCSIFIDSEPVNSNQVEFLEATLNLVPTDDVDKDIDDLMRTTFLYQATPRDKSNTDNIRSEFSLESQFTSPVPSQNTIRLQDSYPDVPADTVSQNNHTIPRPSTRNSILNTEDPPEKLPAIQPTSINSRVTSSADKKDLFAVHVLIDSEFRHGRNRSTKSVSSGIENGNRSDSSSVTYFSTNARQQERQRNHPSSIPSTAGKNTRHVNTEKKEEIKRKKIDVTKKSIVTTISILPSSSSSSSPLKQVLPTSIIDNVQTQFTFENNRNNNNYNGKPSNTTLNKNAVHLSIEEQEERFYNLHNCPPTSSSSLVLQMHSRIQTTTLENDKDDTHSPPSANHTRSRDFNDNASHTPERDHSIDGSVSRATSSTHSSSKSNRSKKSVSHHASSVENDRPHTSPGSVRKTPTNENEEDLDDEPQSLHEFDQRSLSDRSISQRSESGLSSSASSALPVNTDGSDFEDNEIPKLQISSSKKKNLSPSKDPPLERESSRAPVNEIHSERISSRVSHEASAPVDRESEHASPNRLLQTKVHSPVAFVPKHNDSLNEVEQKSRNQSSSMSQKNNTSASNNKQEQLLRPAPSSSKSKHEQKSARQSPSTSSPMHSNEQITSMSNSVKDVKPHHQALQHIHTQLESNNSARSPSTTSHHSKVQDNNHTSMDHHSTSSLTLPNDQMVTSNNDHHIKAKQASVLSPIQPAFATEIHRRPSSDKSRLSPRSQHEQKPPINDHSSSFPRIEARSPSPDGHVDDEDHLEPKSEQRQRHRRVSFSDSHSHLFVDEQQVDPNWRERVASILASKHQPNEKYAYVQARVNSFENFDYHPKKINTVPKKTPRAKHSDSEEEKPFEQNHHKLKRPELFIHEQIGDEQRIHAIKEMPVQMFGRLMFLADGSPTIFHEPLEWHASSKLKDYLYENSHHTPRRNEFKVYNKKPRWHSESKLSEALKESPRFYQRDALVPASSLPLIPGTDQSYFYPQQFDKRLQHHFRNSHPKRSTSPISSEEHEHSGESKALQRRQEKPNEPSYQVYEKVPQWNSVSKPRIPPPPKIHPSRTTLSNGQIFNEKLNWNARAKVHCWSELDLRKLDRKKALVTVSRQHLLFSTINDLCFQQYPIPKRNYRMLSPIHPPKESKPLRMIADRPSRPQDSRLKDYIWENYKYKSHRKKDKTPPRKPKWNAVSKTRSLNTVYNPKVKHNDSIRRGWDRESRRKRVNKLPPLKRKREQEELPQLPSNDQLAIDYNYDHSPTMQAHTNRSDYGMASSRRSSKALAPINHRQRFPDLELPNELTPRSHRPIQQEWYDEATKSRLTHRMDGEASTNQSFLHSVTPVYQSNTPRDLLPYRSTPRNSQNSGVSGTLLDSSIRTNRATEIRLSKDMDEHHQHCHHVNQSMPLEIRGFELEGTQCTVPVDATIRPLSNVNYRTSERVKNHRLYPWSMLHGPGTSSRNSSLLPIAEFRRPSLDTTITETQHS</sequence>
<feature type="compositionally biased region" description="Acidic residues" evidence="1">
    <location>
        <begin position="655"/>
        <end position="664"/>
    </location>
</feature>
<feature type="compositionally biased region" description="Basic and acidic residues" evidence="1">
    <location>
        <begin position="665"/>
        <end position="676"/>
    </location>
</feature>
<feature type="region of interest" description="Disordered" evidence="1">
    <location>
        <begin position="1401"/>
        <end position="1473"/>
    </location>
</feature>
<reference evidence="2" key="1">
    <citation type="submission" date="2021-02" db="EMBL/GenBank/DDBJ databases">
        <authorList>
            <person name="Nowell W R."/>
        </authorList>
    </citation>
    <scope>NUCLEOTIDE SEQUENCE</scope>
</reference>
<feature type="compositionally biased region" description="Basic and acidic residues" evidence="1">
    <location>
        <begin position="1079"/>
        <end position="1093"/>
    </location>
</feature>
<feature type="compositionally biased region" description="Polar residues" evidence="1">
    <location>
        <begin position="909"/>
        <end position="921"/>
    </location>
</feature>
<feature type="compositionally biased region" description="Basic and acidic residues" evidence="1">
    <location>
        <begin position="946"/>
        <end position="967"/>
    </location>
</feature>
<feature type="compositionally biased region" description="Basic and acidic residues" evidence="1">
    <location>
        <begin position="786"/>
        <end position="798"/>
    </location>
</feature>
<organism evidence="2 3">
    <name type="scientific">Adineta ricciae</name>
    <name type="common">Rotifer</name>
    <dbReference type="NCBI Taxonomy" id="249248"/>
    <lineage>
        <taxon>Eukaryota</taxon>
        <taxon>Metazoa</taxon>
        <taxon>Spiralia</taxon>
        <taxon>Gnathifera</taxon>
        <taxon>Rotifera</taxon>
        <taxon>Eurotatoria</taxon>
        <taxon>Bdelloidea</taxon>
        <taxon>Adinetida</taxon>
        <taxon>Adinetidae</taxon>
        <taxon>Adineta</taxon>
    </lineage>
</organism>
<feature type="compositionally biased region" description="Polar residues" evidence="1">
    <location>
        <begin position="338"/>
        <end position="357"/>
    </location>
</feature>
<feature type="compositionally biased region" description="Polar residues" evidence="1">
    <location>
        <begin position="874"/>
        <end position="894"/>
    </location>
</feature>
<feature type="compositionally biased region" description="Low complexity" evidence="1">
    <location>
        <begin position="679"/>
        <end position="694"/>
    </location>
</feature>
<feature type="compositionally biased region" description="Polar residues" evidence="1">
    <location>
        <begin position="838"/>
        <end position="861"/>
    </location>
</feature>
<feature type="region of interest" description="Disordered" evidence="1">
    <location>
        <begin position="943"/>
        <end position="1013"/>
    </location>
</feature>
<evidence type="ECO:0000313" key="2">
    <source>
        <dbReference type="EMBL" id="CAF0780570.1"/>
    </source>
</evidence>
<feature type="compositionally biased region" description="Basic residues" evidence="1">
    <location>
        <begin position="1447"/>
        <end position="1460"/>
    </location>
</feature>
<feature type="compositionally biased region" description="Basic and acidic residues" evidence="1">
    <location>
        <begin position="895"/>
        <end position="908"/>
    </location>
</feature>
<feature type="region of interest" description="Disordered" evidence="1">
    <location>
        <begin position="1227"/>
        <end position="1271"/>
    </location>
</feature>
<feature type="region of interest" description="Disordered" evidence="1">
    <location>
        <begin position="337"/>
        <end position="369"/>
    </location>
</feature>
<feature type="region of interest" description="Disordered" evidence="1">
    <location>
        <begin position="568"/>
        <end position="921"/>
    </location>
</feature>
<feature type="compositionally biased region" description="Basic and acidic residues" evidence="1">
    <location>
        <begin position="454"/>
        <end position="463"/>
    </location>
</feature>
<feature type="compositionally biased region" description="Polar residues" evidence="1">
    <location>
        <begin position="1418"/>
        <end position="1428"/>
    </location>
</feature>
<feature type="compositionally biased region" description="Basic and acidic residues" evidence="1">
    <location>
        <begin position="587"/>
        <end position="605"/>
    </location>
</feature>
<feature type="compositionally biased region" description="Basic and acidic residues" evidence="1">
    <location>
        <begin position="1433"/>
        <end position="1446"/>
    </location>
</feature>